<dbReference type="Proteomes" id="UP001499951">
    <property type="component" value="Unassembled WGS sequence"/>
</dbReference>
<proteinExistence type="predicted"/>
<keyword evidence="2" id="KW-1185">Reference proteome</keyword>
<gene>
    <name evidence="1" type="ORF">GCM10008942_01930</name>
</gene>
<evidence type="ECO:0000313" key="2">
    <source>
        <dbReference type="Proteomes" id="UP001499951"/>
    </source>
</evidence>
<reference evidence="2" key="1">
    <citation type="journal article" date="2019" name="Int. J. Syst. Evol. Microbiol.">
        <title>The Global Catalogue of Microorganisms (GCM) 10K type strain sequencing project: providing services to taxonomists for standard genome sequencing and annotation.</title>
        <authorList>
            <consortium name="The Broad Institute Genomics Platform"/>
            <consortium name="The Broad Institute Genome Sequencing Center for Infectious Disease"/>
            <person name="Wu L."/>
            <person name="Ma J."/>
        </authorList>
    </citation>
    <scope>NUCLEOTIDE SEQUENCE [LARGE SCALE GENOMIC DNA]</scope>
    <source>
        <strain evidence="2">JCM 15089</strain>
    </source>
</reference>
<evidence type="ECO:0000313" key="1">
    <source>
        <dbReference type="EMBL" id="GAA0557076.1"/>
    </source>
</evidence>
<dbReference type="RefSeq" id="WP_166930543.1">
    <property type="nucleotide sequence ID" value="NZ_BAAADD010000001.1"/>
</dbReference>
<comment type="caution">
    <text evidence="1">The sequence shown here is derived from an EMBL/GenBank/DDBJ whole genome shotgun (WGS) entry which is preliminary data.</text>
</comment>
<accession>A0ABP3NZE7</accession>
<protein>
    <submittedName>
        <fullName evidence="1">Uncharacterized protein</fullName>
    </submittedName>
</protein>
<dbReference type="InterPro" id="IPR046163">
    <property type="entry name" value="DUF6165"/>
</dbReference>
<name>A0ABP3NZE7_9PROT</name>
<sequence>MLIETAPGEVIDRVTILELKLEKIADPAKLGPVRLEHEKLSAALAAAAPIPGLVPLRAALKAVNAELWQVEDDLRDLERVGDFGPRFIELARSVYRHNDRRCALKQQINDAAGSALTEVKSYAPY</sequence>
<organism evidence="1 2">
    <name type="scientific">Rhizomicrobium electricum</name>
    <dbReference type="NCBI Taxonomy" id="480070"/>
    <lineage>
        <taxon>Bacteria</taxon>
        <taxon>Pseudomonadati</taxon>
        <taxon>Pseudomonadota</taxon>
        <taxon>Alphaproteobacteria</taxon>
        <taxon>Micropepsales</taxon>
        <taxon>Micropepsaceae</taxon>
        <taxon>Rhizomicrobium</taxon>
    </lineage>
</organism>
<dbReference type="Pfam" id="PF19662">
    <property type="entry name" value="DUF6165"/>
    <property type="match status" value="1"/>
</dbReference>
<dbReference type="EMBL" id="BAAADD010000001">
    <property type="protein sequence ID" value="GAA0557076.1"/>
    <property type="molecule type" value="Genomic_DNA"/>
</dbReference>